<comment type="caution">
    <text evidence="1">The sequence shown here is derived from an EMBL/GenBank/DDBJ whole genome shotgun (WGS) entry which is preliminary data.</text>
</comment>
<dbReference type="EMBL" id="MHIS01000008">
    <property type="protein sequence ID" value="OGY56762.1"/>
    <property type="molecule type" value="Genomic_DNA"/>
</dbReference>
<dbReference type="Pfam" id="PF13419">
    <property type="entry name" value="HAD_2"/>
    <property type="match status" value="1"/>
</dbReference>
<dbReference type="InterPro" id="IPR036412">
    <property type="entry name" value="HAD-like_sf"/>
</dbReference>
<dbReference type="AlphaFoldDB" id="A0A1G1YWK4"/>
<dbReference type="InterPro" id="IPR023214">
    <property type="entry name" value="HAD_sf"/>
</dbReference>
<dbReference type="SFLD" id="SFLDS00003">
    <property type="entry name" value="Haloacid_Dehalogenase"/>
    <property type="match status" value="1"/>
</dbReference>
<accession>A0A1G1YWK4</accession>
<dbReference type="Gene3D" id="3.40.50.1000">
    <property type="entry name" value="HAD superfamily/HAD-like"/>
    <property type="match status" value="1"/>
</dbReference>
<name>A0A1G1YWK4_9BACT</name>
<dbReference type="PANTHER" id="PTHR43434:SF1">
    <property type="entry name" value="PHOSPHOGLYCOLATE PHOSPHATASE"/>
    <property type="match status" value="1"/>
</dbReference>
<dbReference type="SFLD" id="SFLDG01129">
    <property type="entry name" value="C1.5:_HAD__Beta-PGM__Phosphata"/>
    <property type="match status" value="1"/>
</dbReference>
<gene>
    <name evidence="1" type="ORF">A2119_01845</name>
</gene>
<evidence type="ECO:0000313" key="2">
    <source>
        <dbReference type="Proteomes" id="UP000178179"/>
    </source>
</evidence>
<dbReference type="InterPro" id="IPR041492">
    <property type="entry name" value="HAD_2"/>
</dbReference>
<dbReference type="GO" id="GO:0008967">
    <property type="term" value="F:phosphoglycolate phosphatase activity"/>
    <property type="evidence" value="ECO:0007669"/>
    <property type="project" value="TreeGrafter"/>
</dbReference>
<dbReference type="InterPro" id="IPR006439">
    <property type="entry name" value="HAD-SF_hydro_IA"/>
</dbReference>
<dbReference type="NCBIfam" id="TIGR01549">
    <property type="entry name" value="HAD-SF-IA-v1"/>
    <property type="match status" value="1"/>
</dbReference>
<organism evidence="1 2">
    <name type="scientific">Candidatus Colwellbacteria bacterium GWA2_46_10</name>
    <dbReference type="NCBI Taxonomy" id="1797684"/>
    <lineage>
        <taxon>Bacteria</taxon>
        <taxon>Candidatus Colwelliibacteriota</taxon>
    </lineage>
</organism>
<proteinExistence type="predicted"/>
<dbReference type="Gene3D" id="1.10.150.240">
    <property type="entry name" value="Putative phosphatase, domain 2"/>
    <property type="match status" value="1"/>
</dbReference>
<evidence type="ECO:0000313" key="1">
    <source>
        <dbReference type="EMBL" id="OGY56762.1"/>
    </source>
</evidence>
<dbReference type="Proteomes" id="UP000178179">
    <property type="component" value="Unassembled WGS sequence"/>
</dbReference>
<dbReference type="GO" id="GO:0006281">
    <property type="term" value="P:DNA repair"/>
    <property type="evidence" value="ECO:0007669"/>
    <property type="project" value="TreeGrafter"/>
</dbReference>
<protein>
    <recommendedName>
        <fullName evidence="3">Haloacid dehalogenase</fullName>
    </recommendedName>
</protein>
<dbReference type="PANTHER" id="PTHR43434">
    <property type="entry name" value="PHOSPHOGLYCOLATE PHOSPHATASE"/>
    <property type="match status" value="1"/>
</dbReference>
<reference evidence="1 2" key="1">
    <citation type="journal article" date="2016" name="Nat. Commun.">
        <title>Thousands of microbial genomes shed light on interconnected biogeochemical processes in an aquifer system.</title>
        <authorList>
            <person name="Anantharaman K."/>
            <person name="Brown C.T."/>
            <person name="Hug L.A."/>
            <person name="Sharon I."/>
            <person name="Castelle C.J."/>
            <person name="Probst A.J."/>
            <person name="Thomas B.C."/>
            <person name="Singh A."/>
            <person name="Wilkins M.J."/>
            <person name="Karaoz U."/>
            <person name="Brodie E.L."/>
            <person name="Williams K.H."/>
            <person name="Hubbard S.S."/>
            <person name="Banfield J.F."/>
        </authorList>
    </citation>
    <scope>NUCLEOTIDE SEQUENCE [LARGE SCALE GENOMIC DNA]</scope>
</reference>
<evidence type="ECO:0008006" key="3">
    <source>
        <dbReference type="Google" id="ProtNLM"/>
    </source>
</evidence>
<dbReference type="InterPro" id="IPR050155">
    <property type="entry name" value="HAD-like_hydrolase_sf"/>
</dbReference>
<dbReference type="InterPro" id="IPR023198">
    <property type="entry name" value="PGP-like_dom2"/>
</dbReference>
<dbReference type="SUPFAM" id="SSF56784">
    <property type="entry name" value="HAD-like"/>
    <property type="match status" value="1"/>
</dbReference>
<sequence>MKKVIIFDYDDTIVDTFSSIYDVDLQVAERLGLRRVTKEEMASLWGIPYRERIKRLHPDTDFEEHERIHFEIYDHSTTKPFEGAVGTLAYLKSKGYRLGIISSRRYKSLVGNLEYYHLSSFFECVQGEESLEYVKPDPRVFDVAIKYFGGNQGEMVYVGDHLNDFEAATKSGLDFIAITTGVHTKEDFQRAGCKKIIESLSELRNIL</sequence>